<reference evidence="8" key="1">
    <citation type="journal article" date="2013" name="Nature">
        <title>Pan genome of the phytoplankton Emiliania underpins its global distribution.</title>
        <authorList>
            <person name="Read B.A."/>
            <person name="Kegel J."/>
            <person name="Klute M.J."/>
            <person name="Kuo A."/>
            <person name="Lefebvre S.C."/>
            <person name="Maumus F."/>
            <person name="Mayer C."/>
            <person name="Miller J."/>
            <person name="Monier A."/>
            <person name="Salamov A."/>
            <person name="Young J."/>
            <person name="Aguilar M."/>
            <person name="Claverie J.M."/>
            <person name="Frickenhaus S."/>
            <person name="Gonzalez K."/>
            <person name="Herman E.K."/>
            <person name="Lin Y.C."/>
            <person name="Napier J."/>
            <person name="Ogata H."/>
            <person name="Sarno A.F."/>
            <person name="Shmutz J."/>
            <person name="Schroeder D."/>
            <person name="de Vargas C."/>
            <person name="Verret F."/>
            <person name="von Dassow P."/>
            <person name="Valentin K."/>
            <person name="Van de Peer Y."/>
            <person name="Wheeler G."/>
            <person name="Dacks J.B."/>
            <person name="Delwiche C.F."/>
            <person name="Dyhrman S.T."/>
            <person name="Glockner G."/>
            <person name="John U."/>
            <person name="Richards T."/>
            <person name="Worden A.Z."/>
            <person name="Zhang X."/>
            <person name="Grigoriev I.V."/>
            <person name="Allen A.E."/>
            <person name="Bidle K."/>
            <person name="Borodovsky M."/>
            <person name="Bowler C."/>
            <person name="Brownlee C."/>
            <person name="Cock J.M."/>
            <person name="Elias M."/>
            <person name="Gladyshev V.N."/>
            <person name="Groth M."/>
            <person name="Guda C."/>
            <person name="Hadaegh A."/>
            <person name="Iglesias-Rodriguez M.D."/>
            <person name="Jenkins J."/>
            <person name="Jones B.M."/>
            <person name="Lawson T."/>
            <person name="Leese F."/>
            <person name="Lindquist E."/>
            <person name="Lobanov A."/>
            <person name="Lomsadze A."/>
            <person name="Malik S.B."/>
            <person name="Marsh M.E."/>
            <person name="Mackinder L."/>
            <person name="Mock T."/>
            <person name="Mueller-Roeber B."/>
            <person name="Pagarete A."/>
            <person name="Parker M."/>
            <person name="Probert I."/>
            <person name="Quesneville H."/>
            <person name="Raines C."/>
            <person name="Rensing S.A."/>
            <person name="Riano-Pachon D.M."/>
            <person name="Richier S."/>
            <person name="Rokitta S."/>
            <person name="Shiraiwa Y."/>
            <person name="Soanes D.M."/>
            <person name="van der Giezen M."/>
            <person name="Wahlund T.M."/>
            <person name="Williams B."/>
            <person name="Wilson W."/>
            <person name="Wolfe G."/>
            <person name="Wurch L.L."/>
        </authorList>
    </citation>
    <scope>NUCLEOTIDE SEQUENCE</scope>
</reference>
<evidence type="ECO:0000313" key="8">
    <source>
        <dbReference type="Proteomes" id="UP000013827"/>
    </source>
</evidence>
<keyword evidence="5" id="KW-0732">Signal</keyword>
<dbReference type="PANTHER" id="PTHR48466:SF2">
    <property type="entry name" value="OS10G0509000 PROTEIN"/>
    <property type="match status" value="1"/>
</dbReference>
<feature type="domain" description="DNA mismatch repair proteins mutS family" evidence="6">
    <location>
        <begin position="285"/>
        <end position="433"/>
    </location>
</feature>
<reference evidence="7" key="2">
    <citation type="submission" date="2024-10" db="UniProtKB">
        <authorList>
            <consortium name="EnsemblProtists"/>
        </authorList>
    </citation>
    <scope>IDENTIFICATION</scope>
</reference>
<evidence type="ECO:0000256" key="2">
    <source>
        <dbReference type="ARBA" id="ARBA00022840"/>
    </source>
</evidence>
<dbReference type="Proteomes" id="UP000013827">
    <property type="component" value="Unassembled WGS sequence"/>
</dbReference>
<dbReference type="GO" id="GO:0005524">
    <property type="term" value="F:ATP binding"/>
    <property type="evidence" value="ECO:0007669"/>
    <property type="project" value="UniProtKB-KW"/>
</dbReference>
<evidence type="ECO:0000256" key="4">
    <source>
        <dbReference type="SAM" id="MobiDB-lite"/>
    </source>
</evidence>
<dbReference type="EnsemblProtists" id="EOD15546">
    <property type="protein sequence ID" value="EOD15546"/>
    <property type="gene ID" value="EMIHUDRAFT_459295"/>
</dbReference>
<dbReference type="GeneID" id="17261695"/>
<evidence type="ECO:0000313" key="7">
    <source>
        <dbReference type="EnsemblProtists" id="EOD15546"/>
    </source>
</evidence>
<keyword evidence="1" id="KW-0547">Nucleotide-binding</keyword>
<dbReference type="SMART" id="SM00534">
    <property type="entry name" value="MUTSac"/>
    <property type="match status" value="1"/>
</dbReference>
<proteinExistence type="predicted"/>
<dbReference type="GO" id="GO:0030983">
    <property type="term" value="F:mismatched DNA binding"/>
    <property type="evidence" value="ECO:0007669"/>
    <property type="project" value="InterPro"/>
</dbReference>
<feature type="region of interest" description="Disordered" evidence="4">
    <location>
        <begin position="507"/>
        <end position="526"/>
    </location>
</feature>
<organism evidence="7 8">
    <name type="scientific">Emiliania huxleyi (strain CCMP1516)</name>
    <dbReference type="NCBI Taxonomy" id="280463"/>
    <lineage>
        <taxon>Eukaryota</taxon>
        <taxon>Haptista</taxon>
        <taxon>Haptophyta</taxon>
        <taxon>Prymnesiophyceae</taxon>
        <taxon>Isochrysidales</taxon>
        <taxon>Noelaerhabdaceae</taxon>
        <taxon>Emiliania</taxon>
    </lineage>
</organism>
<dbReference type="PaxDb" id="2903-EOD15546"/>
<dbReference type="InterPro" id="IPR045076">
    <property type="entry name" value="MutS"/>
</dbReference>
<keyword evidence="2" id="KW-0067">ATP-binding</keyword>
<dbReference type="PANTHER" id="PTHR48466">
    <property type="entry name" value="OS10G0509000 PROTEIN-RELATED"/>
    <property type="match status" value="1"/>
</dbReference>
<feature type="chain" id="PRO_5044234156" description="DNA mismatch repair proteins mutS family domain-containing protein" evidence="5">
    <location>
        <begin position="23"/>
        <end position="526"/>
    </location>
</feature>
<dbReference type="InterPro" id="IPR027417">
    <property type="entry name" value="P-loop_NTPase"/>
</dbReference>
<feature type="signal peptide" evidence="5">
    <location>
        <begin position="1"/>
        <end position="22"/>
    </location>
</feature>
<name>A0A0D3IWB1_EMIH1</name>
<protein>
    <recommendedName>
        <fullName evidence="6">DNA mismatch repair proteins mutS family domain-containing protein</fullName>
    </recommendedName>
</protein>
<dbReference type="InterPro" id="IPR000432">
    <property type="entry name" value="DNA_mismatch_repair_MutS_C"/>
</dbReference>
<evidence type="ECO:0000259" key="6">
    <source>
        <dbReference type="SMART" id="SM00534"/>
    </source>
</evidence>
<accession>A0A0D3IWB1</accession>
<dbReference type="GO" id="GO:0006298">
    <property type="term" value="P:mismatch repair"/>
    <property type="evidence" value="ECO:0007669"/>
    <property type="project" value="InterPro"/>
</dbReference>
<evidence type="ECO:0000256" key="5">
    <source>
        <dbReference type="SAM" id="SignalP"/>
    </source>
</evidence>
<evidence type="ECO:0000256" key="1">
    <source>
        <dbReference type="ARBA" id="ARBA00022741"/>
    </source>
</evidence>
<evidence type="ECO:0000256" key="3">
    <source>
        <dbReference type="ARBA" id="ARBA00023125"/>
    </source>
</evidence>
<sequence>MLAPSVCCASLSLPSALTLSSAFTRDAVALGLPECLQLLSDRAQTAPGRALCLTPRLHETAAECRDAYSAVSEAFAVESSPPFPHELAIEDSLVAVSAGATLGPQDLLEIGQAVAALHTTACWAEPHRWERTPQLAALAINASPPPRLLKAFGDAFDRTSTGEAFPRLARRRVAAQSAARSTADKMRSLLTEPDFVAGLAEDRPPPRQRDGRWVVPVAVGSGQGRVGEEVARSRSGATAFVEPHRVRALSALVAAHRASLEESLAAAGELDAVFARAALGAAWGARVPAVGGKSVALKTVGLAALLVSSPRVDFFSAVVSDLAEAQDVSAGTSSYSAHVRSCARALEAAGASTEPAEGAAVAQAVIEELLARGARLVATTHASPLKLLALRDTRLQVGCGAEPLELLGQTLDALSLLEIDAAEARAKALGRLGLRALDGRPLRAGESLAEVAEDAPEGSADAQMSIVGGPPVRVPRAELAEWAAVDAATSLDSGSFSADGWDWMGAVAPTAEQSRSSGGGKRQRRR</sequence>
<dbReference type="HOGENOM" id="CLU_518221_0_0_1"/>
<dbReference type="AlphaFoldDB" id="A0A0D3IWB1"/>
<dbReference type="STRING" id="2903.R1DXU9"/>
<dbReference type="GO" id="GO:0140664">
    <property type="term" value="F:ATP-dependent DNA damage sensor activity"/>
    <property type="evidence" value="ECO:0007669"/>
    <property type="project" value="InterPro"/>
</dbReference>
<dbReference type="Gene3D" id="3.40.50.300">
    <property type="entry name" value="P-loop containing nucleotide triphosphate hydrolases"/>
    <property type="match status" value="1"/>
</dbReference>
<keyword evidence="3" id="KW-0238">DNA-binding</keyword>
<dbReference type="KEGG" id="ehx:EMIHUDRAFT_459295"/>
<keyword evidence="8" id="KW-1185">Reference proteome</keyword>
<dbReference type="RefSeq" id="XP_005767975.1">
    <property type="nucleotide sequence ID" value="XM_005767918.1"/>
</dbReference>